<keyword evidence="2" id="KW-1185">Reference proteome</keyword>
<sequence>MPRSAMASRYWGLVPKTVTLWRAASSHRTSARATGAGLPS</sequence>
<comment type="caution">
    <text evidence="1">The sequence shown here is derived from an EMBL/GenBank/DDBJ whole genome shotgun (WGS) entry which is preliminary data.</text>
</comment>
<evidence type="ECO:0000313" key="2">
    <source>
        <dbReference type="Proteomes" id="UP001519309"/>
    </source>
</evidence>
<name>A0ABS4LUY3_9ACTN</name>
<proteinExistence type="predicted"/>
<protein>
    <recommendedName>
        <fullName evidence="3">Transposase</fullName>
    </recommendedName>
</protein>
<organism evidence="1 2">
    <name type="scientific">Streptomyces griseochromogenes</name>
    <dbReference type="NCBI Taxonomy" id="68214"/>
    <lineage>
        <taxon>Bacteria</taxon>
        <taxon>Bacillati</taxon>
        <taxon>Actinomycetota</taxon>
        <taxon>Actinomycetes</taxon>
        <taxon>Kitasatosporales</taxon>
        <taxon>Streptomycetaceae</taxon>
        <taxon>Streptomyces</taxon>
    </lineage>
</organism>
<evidence type="ECO:0008006" key="3">
    <source>
        <dbReference type="Google" id="ProtNLM"/>
    </source>
</evidence>
<evidence type="ECO:0000313" key="1">
    <source>
        <dbReference type="EMBL" id="MBP2051225.1"/>
    </source>
</evidence>
<reference evidence="1 2" key="1">
    <citation type="submission" date="2021-03" db="EMBL/GenBank/DDBJ databases">
        <title>Genomic Encyclopedia of Type Strains, Phase IV (KMG-IV): sequencing the most valuable type-strain genomes for metagenomic binning, comparative biology and taxonomic classification.</title>
        <authorList>
            <person name="Goeker M."/>
        </authorList>
    </citation>
    <scope>NUCLEOTIDE SEQUENCE [LARGE SCALE GENOMIC DNA]</scope>
    <source>
        <strain evidence="1 2">DSM 40499</strain>
    </source>
</reference>
<dbReference type="Proteomes" id="UP001519309">
    <property type="component" value="Unassembled WGS sequence"/>
</dbReference>
<dbReference type="EMBL" id="JAGGLP010000008">
    <property type="protein sequence ID" value="MBP2051225.1"/>
    <property type="molecule type" value="Genomic_DNA"/>
</dbReference>
<gene>
    <name evidence="1" type="ORF">J2Z21_004196</name>
</gene>
<accession>A0ABS4LUY3</accession>